<dbReference type="Proteomes" id="UP001218218">
    <property type="component" value="Unassembled WGS sequence"/>
</dbReference>
<organism evidence="2 3">
    <name type="scientific">Mycena albidolilacea</name>
    <dbReference type="NCBI Taxonomy" id="1033008"/>
    <lineage>
        <taxon>Eukaryota</taxon>
        <taxon>Fungi</taxon>
        <taxon>Dikarya</taxon>
        <taxon>Basidiomycota</taxon>
        <taxon>Agaricomycotina</taxon>
        <taxon>Agaricomycetes</taxon>
        <taxon>Agaricomycetidae</taxon>
        <taxon>Agaricales</taxon>
        <taxon>Marasmiineae</taxon>
        <taxon>Mycenaceae</taxon>
        <taxon>Mycena</taxon>
    </lineage>
</organism>
<evidence type="ECO:0000313" key="3">
    <source>
        <dbReference type="Proteomes" id="UP001218218"/>
    </source>
</evidence>
<evidence type="ECO:0000256" key="1">
    <source>
        <dbReference type="SAM" id="MobiDB-lite"/>
    </source>
</evidence>
<proteinExistence type="predicted"/>
<reference evidence="2" key="1">
    <citation type="submission" date="2023-03" db="EMBL/GenBank/DDBJ databases">
        <title>Massive genome expansion in bonnet fungi (Mycena s.s.) driven by repeated elements and novel gene families across ecological guilds.</title>
        <authorList>
            <consortium name="Lawrence Berkeley National Laboratory"/>
            <person name="Harder C.B."/>
            <person name="Miyauchi S."/>
            <person name="Viragh M."/>
            <person name="Kuo A."/>
            <person name="Thoen E."/>
            <person name="Andreopoulos B."/>
            <person name="Lu D."/>
            <person name="Skrede I."/>
            <person name="Drula E."/>
            <person name="Henrissat B."/>
            <person name="Morin E."/>
            <person name="Kohler A."/>
            <person name="Barry K."/>
            <person name="LaButti K."/>
            <person name="Morin E."/>
            <person name="Salamov A."/>
            <person name="Lipzen A."/>
            <person name="Mereny Z."/>
            <person name="Hegedus B."/>
            <person name="Baldrian P."/>
            <person name="Stursova M."/>
            <person name="Weitz H."/>
            <person name="Taylor A."/>
            <person name="Grigoriev I.V."/>
            <person name="Nagy L.G."/>
            <person name="Martin F."/>
            <person name="Kauserud H."/>
        </authorList>
    </citation>
    <scope>NUCLEOTIDE SEQUENCE</scope>
    <source>
        <strain evidence="2">CBHHK002</strain>
    </source>
</reference>
<protein>
    <submittedName>
        <fullName evidence="2">Uncharacterized protein</fullName>
    </submittedName>
</protein>
<feature type="region of interest" description="Disordered" evidence="1">
    <location>
        <begin position="168"/>
        <end position="247"/>
    </location>
</feature>
<dbReference type="AlphaFoldDB" id="A0AAD7ESL7"/>
<comment type="caution">
    <text evidence="2">The sequence shown here is derived from an EMBL/GenBank/DDBJ whole genome shotgun (WGS) entry which is preliminary data.</text>
</comment>
<keyword evidence="3" id="KW-1185">Reference proteome</keyword>
<accession>A0AAD7ESL7</accession>
<feature type="region of interest" description="Disordered" evidence="1">
    <location>
        <begin position="13"/>
        <end position="37"/>
    </location>
</feature>
<evidence type="ECO:0000313" key="2">
    <source>
        <dbReference type="EMBL" id="KAJ7348701.1"/>
    </source>
</evidence>
<name>A0AAD7ESL7_9AGAR</name>
<dbReference type="EMBL" id="JARIHO010000017">
    <property type="protein sequence ID" value="KAJ7348701.1"/>
    <property type="molecule type" value="Genomic_DNA"/>
</dbReference>
<feature type="compositionally biased region" description="Basic and acidic residues" evidence="1">
    <location>
        <begin position="233"/>
        <end position="243"/>
    </location>
</feature>
<feature type="region of interest" description="Disordered" evidence="1">
    <location>
        <begin position="91"/>
        <end position="134"/>
    </location>
</feature>
<gene>
    <name evidence="2" type="ORF">DFH08DRAFT_1080018</name>
</gene>
<sequence>MHVWYPLSLAKSASESNDAQAYTADARRPPPILRTKPVRSASIVREPTLAETGNTSPVLYPADVRALPPLRVALDWGRSLETGGRWRAVSYTPGERRRAAPGKQPEGRLPPTYTPPRATPLDGLSPSPHRVADPHVSHLSRAHLHRARADARLRSPIPPYLRMGLARDGSHVASPRRLRSLTSPCRLESTKRDSPGWNSEAPSSAHPERDQIAHLAAGPQRMPQRFATPTEFARQKREPEKRPQIPPFIVSQAALGVRC</sequence>